<dbReference type="Proteomes" id="UP000233551">
    <property type="component" value="Unassembled WGS sequence"/>
</dbReference>
<evidence type="ECO:0000313" key="1">
    <source>
        <dbReference type="EMBL" id="PKI66971.1"/>
    </source>
</evidence>
<gene>
    <name evidence="1" type="ORF">CRG98_012636</name>
</gene>
<comment type="caution">
    <text evidence="1">The sequence shown here is derived from an EMBL/GenBank/DDBJ whole genome shotgun (WGS) entry which is preliminary data.</text>
</comment>
<proteinExistence type="predicted"/>
<dbReference type="EMBL" id="PGOL01000650">
    <property type="protein sequence ID" value="PKI66971.1"/>
    <property type="molecule type" value="Genomic_DNA"/>
</dbReference>
<reference evidence="1 2" key="1">
    <citation type="submission" date="2017-11" db="EMBL/GenBank/DDBJ databases">
        <title>De-novo sequencing of pomegranate (Punica granatum L.) genome.</title>
        <authorList>
            <person name="Akparov Z."/>
            <person name="Amiraslanov A."/>
            <person name="Hajiyeva S."/>
            <person name="Abbasov M."/>
            <person name="Kaur K."/>
            <person name="Hamwieh A."/>
            <person name="Solovyev V."/>
            <person name="Salamov A."/>
            <person name="Braich B."/>
            <person name="Kosarev P."/>
            <person name="Mahmoud A."/>
            <person name="Hajiyev E."/>
            <person name="Babayeva S."/>
            <person name="Izzatullayeva V."/>
            <person name="Mammadov A."/>
            <person name="Mammadov A."/>
            <person name="Sharifova S."/>
            <person name="Ojaghi J."/>
            <person name="Eynullazada K."/>
            <person name="Bayramov B."/>
            <person name="Abdulazimova A."/>
            <person name="Shahmuradov I."/>
        </authorList>
    </citation>
    <scope>NUCLEOTIDE SEQUENCE [LARGE SCALE GENOMIC DNA]</scope>
    <source>
        <strain evidence="2">cv. AG2017</strain>
        <tissue evidence="1">Leaf</tissue>
    </source>
</reference>
<evidence type="ECO:0000313" key="2">
    <source>
        <dbReference type="Proteomes" id="UP000233551"/>
    </source>
</evidence>
<organism evidence="1 2">
    <name type="scientific">Punica granatum</name>
    <name type="common">Pomegranate</name>
    <dbReference type="NCBI Taxonomy" id="22663"/>
    <lineage>
        <taxon>Eukaryota</taxon>
        <taxon>Viridiplantae</taxon>
        <taxon>Streptophyta</taxon>
        <taxon>Embryophyta</taxon>
        <taxon>Tracheophyta</taxon>
        <taxon>Spermatophyta</taxon>
        <taxon>Magnoliopsida</taxon>
        <taxon>eudicotyledons</taxon>
        <taxon>Gunneridae</taxon>
        <taxon>Pentapetalae</taxon>
        <taxon>rosids</taxon>
        <taxon>malvids</taxon>
        <taxon>Myrtales</taxon>
        <taxon>Lythraceae</taxon>
        <taxon>Punica</taxon>
    </lineage>
</organism>
<name>A0A2I0KEP0_PUNGR</name>
<keyword evidence="2" id="KW-1185">Reference proteome</keyword>
<sequence>MDSKYWIRSPESSKYRGCYAVGTWWLASIAICRTIKNLLDNGISFGLLGRPMESFCFGDVNGGPTFRGPDARPLGLLLALHGHIETFSKVPKRLYRLFDAPVNLGPFSSGCRRAAAFVTCMGNFVQIWLPPNGVFDLAGSILLSVEFARAKGSNDSTSECVRRVGRDHSPIGDVTVLVTFAAGGQGHALFVRTVACDLLRREGWDSVSKFHGVGREVFIVLIMVIQVGSSLCLRRWVGPWATGRLAVEGSLSRVWESSFQVVVGRRVPHLSTTSRYSNLVLVRSIMPSAFRDGSVRSLCAGGLCRGVGRRPRTVLSMDGGFRLKGVNSLKRSDDLWGPVRWHSRLDPFPYSELLTNLASYFGARGILDEGHACAKPMQRGLGVSTFPWRRTADAHEKESSLTVYDL</sequence>
<accession>A0A2I0KEP0</accession>
<protein>
    <submittedName>
        <fullName evidence="1">Uncharacterized protein</fullName>
    </submittedName>
</protein>
<dbReference type="AlphaFoldDB" id="A0A2I0KEP0"/>